<evidence type="ECO:0000313" key="2">
    <source>
        <dbReference type="EMBL" id="CAL6067816.1"/>
    </source>
</evidence>
<dbReference type="EMBL" id="CATOUU010000022">
    <property type="protein sequence ID" value="CAI9913254.1"/>
    <property type="molecule type" value="Genomic_DNA"/>
</dbReference>
<comment type="caution">
    <text evidence="1">The sequence shown here is derived from an EMBL/GenBank/DDBJ whole genome shotgun (WGS) entry which is preliminary data.</text>
</comment>
<keyword evidence="3" id="KW-1185">Reference proteome</keyword>
<dbReference type="AlphaFoldDB" id="A0AA86T9Z4"/>
<dbReference type="EMBL" id="CAXDID020000270">
    <property type="protein sequence ID" value="CAL6067816.1"/>
    <property type="molecule type" value="Genomic_DNA"/>
</dbReference>
<protein>
    <submittedName>
        <fullName evidence="2">Hypothetical_protein</fullName>
    </submittedName>
</protein>
<reference evidence="2 3" key="2">
    <citation type="submission" date="2024-07" db="EMBL/GenBank/DDBJ databases">
        <authorList>
            <person name="Akdeniz Z."/>
        </authorList>
    </citation>
    <scope>NUCLEOTIDE SEQUENCE [LARGE SCALE GENOMIC DNA]</scope>
</reference>
<sequence>MIYNASNFQNYCCTTSSLLKHIYTSLDQDALSMKVNEVLMQFTANPNQAGKGFILITSLNQQLKRKQISSCKGDNQVKRCRPQYSRLSQTNFSKQNQGGNKSLEVTSKITPAKIHMRSQAAVILTQQLLSELAL</sequence>
<name>A0AA86T9Z4_9EUKA</name>
<proteinExistence type="predicted"/>
<dbReference type="Proteomes" id="UP001642409">
    <property type="component" value="Unassembled WGS sequence"/>
</dbReference>
<accession>A0AA86T9Z4</accession>
<evidence type="ECO:0000313" key="1">
    <source>
        <dbReference type="EMBL" id="CAI9913254.1"/>
    </source>
</evidence>
<organism evidence="1">
    <name type="scientific">Hexamita inflata</name>
    <dbReference type="NCBI Taxonomy" id="28002"/>
    <lineage>
        <taxon>Eukaryota</taxon>
        <taxon>Metamonada</taxon>
        <taxon>Diplomonadida</taxon>
        <taxon>Hexamitidae</taxon>
        <taxon>Hexamitinae</taxon>
        <taxon>Hexamita</taxon>
    </lineage>
</organism>
<evidence type="ECO:0000313" key="3">
    <source>
        <dbReference type="Proteomes" id="UP001642409"/>
    </source>
</evidence>
<reference evidence="1" key="1">
    <citation type="submission" date="2023-06" db="EMBL/GenBank/DDBJ databases">
        <authorList>
            <person name="Kurt Z."/>
        </authorList>
    </citation>
    <scope>NUCLEOTIDE SEQUENCE</scope>
</reference>
<gene>
    <name evidence="2" type="ORF">HINF_LOCUS53203</name>
    <name evidence="1" type="ORF">HINF_LOCUS899</name>
</gene>